<dbReference type="RefSeq" id="WP_016192528.1">
    <property type="nucleotide sequence ID" value="NZ_CP013970.1"/>
</dbReference>
<dbReference type="EMBL" id="CP013970">
    <property type="protein sequence ID" value="AXF75751.1"/>
    <property type="molecule type" value="Genomic_DNA"/>
</dbReference>
<keyword evidence="3" id="KW-1185">Reference proteome</keyword>
<reference evidence="2 3" key="1">
    <citation type="submission" date="2015-01" db="EMBL/GenBank/DDBJ databases">
        <title>Erwinia tracheiphila.</title>
        <authorList>
            <person name="Shapiro L.R."/>
        </authorList>
    </citation>
    <scope>NUCLEOTIDE SEQUENCE [LARGE SCALE GENOMIC DNA]</scope>
    <source>
        <strain evidence="2 3">BuffGH</strain>
    </source>
</reference>
<evidence type="ECO:0000313" key="3">
    <source>
        <dbReference type="Proteomes" id="UP000033924"/>
    </source>
</evidence>
<reference evidence="1 4" key="2">
    <citation type="submission" date="2016-01" db="EMBL/GenBank/DDBJ databases">
        <authorList>
            <person name="Oliw E.H."/>
        </authorList>
    </citation>
    <scope>NUCLEOTIDE SEQUENCE [LARGE SCALE GENOMIC DNA]</scope>
    <source>
        <strain evidence="1 4">MDcuke</strain>
    </source>
</reference>
<dbReference type="Proteomes" id="UP000264980">
    <property type="component" value="Chromosome"/>
</dbReference>
<sequence length="139" mass="15208">MSNNLNPCVNCGACCAHFRVSFYWSEADDGGGVVPVELTEPLNLLMRNMRGTNQTSPRCVALQGEISRCVSCSIYENRPGPCREFTQSGEDGQHNEACDRARARYGLPPLFTPMAPTLTESYVSQGARLAPDHVQSPAR</sequence>
<proteinExistence type="predicted"/>
<dbReference type="InterPro" id="IPR005358">
    <property type="entry name" value="Puta_zinc/iron-chelating_dom"/>
</dbReference>
<dbReference type="AlphaFoldDB" id="A0A0M2KBB7"/>
<dbReference type="Pfam" id="PF03692">
    <property type="entry name" value="CxxCxxCC"/>
    <property type="match status" value="1"/>
</dbReference>
<evidence type="ECO:0000313" key="4">
    <source>
        <dbReference type="Proteomes" id="UP000264980"/>
    </source>
</evidence>
<dbReference type="STRING" id="65700.SY86_02120"/>
<dbReference type="Proteomes" id="UP000033924">
    <property type="component" value="Unassembled WGS sequence"/>
</dbReference>
<organism evidence="2 3">
    <name type="scientific">Erwinia tracheiphila</name>
    <dbReference type="NCBI Taxonomy" id="65700"/>
    <lineage>
        <taxon>Bacteria</taxon>
        <taxon>Pseudomonadati</taxon>
        <taxon>Pseudomonadota</taxon>
        <taxon>Gammaproteobacteria</taxon>
        <taxon>Enterobacterales</taxon>
        <taxon>Erwiniaceae</taxon>
        <taxon>Erwinia</taxon>
    </lineage>
</organism>
<dbReference type="EMBL" id="JXNU01000003">
    <property type="protein sequence ID" value="KKF34528.1"/>
    <property type="molecule type" value="Genomic_DNA"/>
</dbReference>
<protein>
    <submittedName>
        <fullName evidence="2">Ferredoxin</fullName>
    </submittedName>
    <submittedName>
        <fullName evidence="1">YkgJ family cysteine cluster protein</fullName>
    </submittedName>
</protein>
<name>A0A0M2KBB7_9GAMM</name>
<accession>A0A0M2KBB7</accession>
<dbReference type="PATRIC" id="fig|65700.7.peg.514"/>
<gene>
    <name evidence="1" type="ORF">AV903_06010</name>
    <name evidence="2" type="ORF">SY86_02120</name>
</gene>
<evidence type="ECO:0000313" key="1">
    <source>
        <dbReference type="EMBL" id="AXF75751.1"/>
    </source>
</evidence>
<evidence type="ECO:0000313" key="2">
    <source>
        <dbReference type="EMBL" id="KKF34528.1"/>
    </source>
</evidence>